<gene>
    <name evidence="2" type="ORF">FUAX_37120</name>
</gene>
<dbReference type="AlphaFoldDB" id="A0AAU9DFI1"/>
<feature type="transmembrane region" description="Helical" evidence="1">
    <location>
        <begin position="88"/>
        <end position="108"/>
    </location>
</feature>
<dbReference type="KEGG" id="fax:FUAX_37120"/>
<evidence type="ECO:0000256" key="1">
    <source>
        <dbReference type="SAM" id="Phobius"/>
    </source>
</evidence>
<accession>A0AAU9DFI1</accession>
<dbReference type="Proteomes" id="UP001348817">
    <property type="component" value="Chromosome"/>
</dbReference>
<keyword evidence="1" id="KW-0472">Membrane</keyword>
<protein>
    <recommendedName>
        <fullName evidence="4">DUF4235 domain-containing protein</fullName>
    </recommendedName>
</protein>
<organism evidence="2 3">
    <name type="scientific">Fulvitalea axinellae</name>
    <dbReference type="NCBI Taxonomy" id="1182444"/>
    <lineage>
        <taxon>Bacteria</taxon>
        <taxon>Pseudomonadati</taxon>
        <taxon>Bacteroidota</taxon>
        <taxon>Cytophagia</taxon>
        <taxon>Cytophagales</taxon>
        <taxon>Persicobacteraceae</taxon>
        <taxon>Fulvitalea</taxon>
    </lineage>
</organism>
<keyword evidence="1" id="KW-1133">Transmembrane helix</keyword>
<keyword evidence="3" id="KW-1185">Reference proteome</keyword>
<name>A0AAU9DFI1_9BACT</name>
<feature type="transmembrane region" description="Helical" evidence="1">
    <location>
        <begin position="47"/>
        <end position="68"/>
    </location>
</feature>
<sequence length="135" mass="14552">MTTRTKPLNKFRLKEAELESNATAFRLALNKGVEDVGQKAGNIGRHALIIGGVLGLGYSLFKLLSSGNSDEENPEDSNSQVPVAKHSITSQLAAAVLNQIALFLLAIAKQKLMSVLMDDDQDNTIDIATEEADEQ</sequence>
<evidence type="ECO:0000313" key="3">
    <source>
        <dbReference type="Proteomes" id="UP001348817"/>
    </source>
</evidence>
<keyword evidence="1" id="KW-0812">Transmembrane</keyword>
<dbReference type="RefSeq" id="WP_338392784.1">
    <property type="nucleotide sequence ID" value="NZ_AP025314.1"/>
</dbReference>
<evidence type="ECO:0008006" key="4">
    <source>
        <dbReference type="Google" id="ProtNLM"/>
    </source>
</evidence>
<dbReference type="EMBL" id="AP025314">
    <property type="protein sequence ID" value="BDD11280.1"/>
    <property type="molecule type" value="Genomic_DNA"/>
</dbReference>
<proteinExistence type="predicted"/>
<reference evidence="2 3" key="1">
    <citation type="submission" date="2021-12" db="EMBL/GenBank/DDBJ databases">
        <title>Genome sequencing of bacteria with rrn-lacking chromosome and rrn-plasmid.</title>
        <authorList>
            <person name="Anda M."/>
            <person name="Iwasaki W."/>
        </authorList>
    </citation>
    <scope>NUCLEOTIDE SEQUENCE [LARGE SCALE GENOMIC DNA]</scope>
    <source>
        <strain evidence="2 3">DSM 100852</strain>
    </source>
</reference>
<evidence type="ECO:0000313" key="2">
    <source>
        <dbReference type="EMBL" id="BDD11280.1"/>
    </source>
</evidence>